<dbReference type="KEGG" id="bgoe:IFJ75_01390"/>
<reference evidence="3" key="1">
    <citation type="submission" date="2020-09" db="EMBL/GenBank/DDBJ databases">
        <title>Brevundimonas sp. LVF2 isolated from a puddle in Goettingen, Germany.</title>
        <authorList>
            <person name="Friedrich I."/>
            <person name="Klassen A."/>
            <person name="Hannes N."/>
            <person name="Schneider D."/>
            <person name="Hertel R."/>
            <person name="Daniel R."/>
        </authorList>
    </citation>
    <scope>NUCLEOTIDE SEQUENCE</scope>
    <source>
        <strain evidence="3">LVF2</strain>
    </source>
</reference>
<dbReference type="GO" id="GO:0004175">
    <property type="term" value="F:endopeptidase activity"/>
    <property type="evidence" value="ECO:0007669"/>
    <property type="project" value="TreeGrafter"/>
</dbReference>
<protein>
    <submittedName>
        <fullName evidence="3">Peptidase S41</fullName>
    </submittedName>
</protein>
<dbReference type="Gene3D" id="3.30.750.44">
    <property type="match status" value="1"/>
</dbReference>
<dbReference type="CDD" id="cd07562">
    <property type="entry name" value="Peptidase_S41_TRI"/>
    <property type="match status" value="1"/>
</dbReference>
<evidence type="ECO:0000313" key="4">
    <source>
        <dbReference type="Proteomes" id="UP000663918"/>
    </source>
</evidence>
<dbReference type="GO" id="GO:0007165">
    <property type="term" value="P:signal transduction"/>
    <property type="evidence" value="ECO:0007669"/>
    <property type="project" value="TreeGrafter"/>
</dbReference>
<feature type="compositionally biased region" description="Low complexity" evidence="1">
    <location>
        <begin position="15"/>
        <end position="31"/>
    </location>
</feature>
<dbReference type="PANTHER" id="PTHR32060:SF30">
    <property type="entry name" value="CARBOXY-TERMINAL PROCESSING PROTEASE CTPA"/>
    <property type="match status" value="1"/>
</dbReference>
<dbReference type="SMART" id="SM00245">
    <property type="entry name" value="TSPc"/>
    <property type="match status" value="1"/>
</dbReference>
<dbReference type="PANTHER" id="PTHR32060">
    <property type="entry name" value="TAIL-SPECIFIC PROTEASE"/>
    <property type="match status" value="1"/>
</dbReference>
<evidence type="ECO:0000259" key="2">
    <source>
        <dbReference type="SMART" id="SM00245"/>
    </source>
</evidence>
<gene>
    <name evidence="3" type="ORF">IFJ75_01390</name>
</gene>
<evidence type="ECO:0000256" key="1">
    <source>
        <dbReference type="SAM" id="MobiDB-lite"/>
    </source>
</evidence>
<dbReference type="InterPro" id="IPR036034">
    <property type="entry name" value="PDZ_sf"/>
</dbReference>
<dbReference type="SUPFAM" id="SSF52096">
    <property type="entry name" value="ClpP/crotonase"/>
    <property type="match status" value="1"/>
</dbReference>
<feature type="region of interest" description="Disordered" evidence="1">
    <location>
        <begin position="12"/>
        <end position="40"/>
    </location>
</feature>
<organism evidence="3 4">
    <name type="scientific">Brevundimonas goettingensis</name>
    <dbReference type="NCBI Taxonomy" id="2774190"/>
    <lineage>
        <taxon>Bacteria</taxon>
        <taxon>Pseudomonadati</taxon>
        <taxon>Pseudomonadota</taxon>
        <taxon>Alphaproteobacteria</taxon>
        <taxon>Caulobacterales</taxon>
        <taxon>Caulobacteraceae</taxon>
        <taxon>Brevundimonas</taxon>
    </lineage>
</organism>
<dbReference type="InterPro" id="IPR005151">
    <property type="entry name" value="Tail-specific_protease"/>
</dbReference>
<dbReference type="EMBL" id="CP062222">
    <property type="protein sequence ID" value="QTC93145.1"/>
    <property type="molecule type" value="Genomic_DNA"/>
</dbReference>
<dbReference type="GO" id="GO:0030288">
    <property type="term" value="C:outer membrane-bounded periplasmic space"/>
    <property type="evidence" value="ECO:0007669"/>
    <property type="project" value="TreeGrafter"/>
</dbReference>
<dbReference type="Gene3D" id="2.30.42.10">
    <property type="match status" value="1"/>
</dbReference>
<evidence type="ECO:0000313" key="3">
    <source>
        <dbReference type="EMBL" id="QTC93145.1"/>
    </source>
</evidence>
<dbReference type="AlphaFoldDB" id="A0A975GZZ2"/>
<proteinExistence type="predicted"/>
<dbReference type="GO" id="GO:0006508">
    <property type="term" value="P:proteolysis"/>
    <property type="evidence" value="ECO:0007669"/>
    <property type="project" value="InterPro"/>
</dbReference>
<accession>A0A975GZZ2</accession>
<dbReference type="InterPro" id="IPR029045">
    <property type="entry name" value="ClpP/crotonase-like_dom_sf"/>
</dbReference>
<sequence length="420" mass="44640">MVSLLTVGPVQAGEAPIPTASPASVPAPASSPDRDRTRMNQRVFDQVWTEVQRDYYDPSIHGLDWRAVRATYRPQALAATSDGALYRVLDRMLDLLNDDHAGVAPPAAVRRQDLLRERHPIMGVTLYPESDGVYRIERVRSGSPAEEAGVRVGWRLRPDDNAWSPDLDVVDGQAIALRFIDGAGALHDVTVVPREMDALPAFVADRSRPGVLVLRVEGFEPGLGDWMGDQLADLPADTDVVLDLRANPGGLLMEADAVLSCFLPDRQVWATRTSRTGRASTLRVQSGCGALEVPAPNALAVLVDRSSRSAAELTPAALQEAGRAVIVGEKTAGAVLISQDTRLPDGGRLTLSRSDFVTRGGIRLEKRGVAPDVAVADADEPASAAAPDPALDAAVATLRRRDVTAGGGAAQALSVQASPF</sequence>
<name>A0A975GZZ2_9CAUL</name>
<keyword evidence="4" id="KW-1185">Reference proteome</keyword>
<feature type="domain" description="Tail specific protease" evidence="2">
    <location>
        <begin position="184"/>
        <end position="376"/>
    </location>
</feature>
<dbReference type="GO" id="GO:0008236">
    <property type="term" value="F:serine-type peptidase activity"/>
    <property type="evidence" value="ECO:0007669"/>
    <property type="project" value="InterPro"/>
</dbReference>
<dbReference type="Gene3D" id="3.90.226.10">
    <property type="entry name" value="2-enoyl-CoA Hydratase, Chain A, domain 1"/>
    <property type="match status" value="1"/>
</dbReference>
<dbReference type="InterPro" id="IPR028204">
    <property type="entry name" value="Tricorn_C1"/>
</dbReference>
<dbReference type="Pfam" id="PF14684">
    <property type="entry name" value="Tricorn_C1"/>
    <property type="match status" value="1"/>
</dbReference>
<dbReference type="Pfam" id="PF03572">
    <property type="entry name" value="Peptidase_S41"/>
    <property type="match status" value="1"/>
</dbReference>
<dbReference type="Proteomes" id="UP000663918">
    <property type="component" value="Chromosome"/>
</dbReference>